<name>A0A914V5D6_9BILA</name>
<accession>A0A914V5D6</accession>
<evidence type="ECO:0000313" key="1">
    <source>
        <dbReference type="Proteomes" id="UP000887566"/>
    </source>
</evidence>
<dbReference type="Proteomes" id="UP000887566">
    <property type="component" value="Unplaced"/>
</dbReference>
<protein>
    <submittedName>
        <fullName evidence="2">Uncharacterized protein</fullName>
    </submittedName>
</protein>
<organism evidence="1 2">
    <name type="scientific">Plectus sambesii</name>
    <dbReference type="NCBI Taxonomy" id="2011161"/>
    <lineage>
        <taxon>Eukaryota</taxon>
        <taxon>Metazoa</taxon>
        <taxon>Ecdysozoa</taxon>
        <taxon>Nematoda</taxon>
        <taxon>Chromadorea</taxon>
        <taxon>Plectida</taxon>
        <taxon>Plectina</taxon>
        <taxon>Plectoidea</taxon>
        <taxon>Plectidae</taxon>
        <taxon>Plectus</taxon>
    </lineage>
</organism>
<dbReference type="WBParaSite" id="PSAMB.scaffold15617size1522.g36594.t1">
    <property type="protein sequence ID" value="PSAMB.scaffold15617size1522.g36594.t1"/>
    <property type="gene ID" value="PSAMB.scaffold15617size1522.g36594"/>
</dbReference>
<evidence type="ECO:0000313" key="2">
    <source>
        <dbReference type="WBParaSite" id="PSAMB.scaffold15617size1522.g36594.t1"/>
    </source>
</evidence>
<dbReference type="AlphaFoldDB" id="A0A914V5D6"/>
<reference evidence="2" key="1">
    <citation type="submission" date="2022-11" db="UniProtKB">
        <authorList>
            <consortium name="WormBaseParasite"/>
        </authorList>
    </citation>
    <scope>IDENTIFICATION</scope>
</reference>
<sequence length="173" mass="18863">MPLPPQLPRREKSTFATVHATETMVHGRPPGKQELAGGRHSFCPLAACFCSDPAAMGVSTQFSLMPLLLVLFDAPLAVTQLPSNGLQMTAIDDLQYAYAPPSASNDWAMATGNESAVEGVLGQHMQNGGRLINTGYFHEPRTGRMRFYGIVHQFNGPVYLNPAPMNYSELTRQ</sequence>
<keyword evidence="1" id="KW-1185">Reference proteome</keyword>
<proteinExistence type="predicted"/>